<feature type="region of interest" description="Disordered" evidence="1">
    <location>
        <begin position="99"/>
        <end position="120"/>
    </location>
</feature>
<proteinExistence type="predicted"/>
<keyword evidence="3" id="KW-1185">Reference proteome</keyword>
<dbReference type="EMBL" id="JAAAUQ010002120">
    <property type="protein sequence ID" value="KAF9127552.1"/>
    <property type="molecule type" value="Genomic_DNA"/>
</dbReference>
<evidence type="ECO:0000313" key="3">
    <source>
        <dbReference type="Proteomes" id="UP000748756"/>
    </source>
</evidence>
<feature type="region of interest" description="Disordered" evidence="1">
    <location>
        <begin position="24"/>
        <end position="87"/>
    </location>
</feature>
<evidence type="ECO:0000256" key="1">
    <source>
        <dbReference type="SAM" id="MobiDB-lite"/>
    </source>
</evidence>
<feature type="compositionally biased region" description="Low complexity" evidence="1">
    <location>
        <begin position="55"/>
        <end position="76"/>
    </location>
</feature>
<evidence type="ECO:0000313" key="2">
    <source>
        <dbReference type="EMBL" id="KAF9127552.1"/>
    </source>
</evidence>
<feature type="non-terminal residue" evidence="2">
    <location>
        <position position="120"/>
    </location>
</feature>
<name>A0A9P5RDP1_9FUNG</name>
<sequence length="120" mass="13129">TSSTPEVKRSSLLLTQYRPASFFGGAHGGEPTSAAYHNNHHRLPSRPFSTHGHILSDPNNNNSLPHLLPSSPSSNPSYPPGTLHFDPTTRVLLHQGNMYSGRDIGYSLSDTNLPDKRSKE</sequence>
<protein>
    <submittedName>
        <fullName evidence="2">Uncharacterized protein</fullName>
    </submittedName>
</protein>
<organism evidence="2 3">
    <name type="scientific">Linnemannia schmuckeri</name>
    <dbReference type="NCBI Taxonomy" id="64567"/>
    <lineage>
        <taxon>Eukaryota</taxon>
        <taxon>Fungi</taxon>
        <taxon>Fungi incertae sedis</taxon>
        <taxon>Mucoromycota</taxon>
        <taxon>Mortierellomycotina</taxon>
        <taxon>Mortierellomycetes</taxon>
        <taxon>Mortierellales</taxon>
        <taxon>Mortierellaceae</taxon>
        <taxon>Linnemannia</taxon>
    </lineage>
</organism>
<dbReference type="AlphaFoldDB" id="A0A9P5RDP1"/>
<accession>A0A9P5RDP1</accession>
<comment type="caution">
    <text evidence="2">The sequence shown here is derived from an EMBL/GenBank/DDBJ whole genome shotgun (WGS) entry which is preliminary data.</text>
</comment>
<feature type="non-terminal residue" evidence="2">
    <location>
        <position position="1"/>
    </location>
</feature>
<gene>
    <name evidence="2" type="ORF">BG015_004529</name>
</gene>
<reference evidence="2" key="1">
    <citation type="journal article" date="2020" name="Fungal Divers.">
        <title>Resolving the Mortierellaceae phylogeny through synthesis of multi-gene phylogenetics and phylogenomics.</title>
        <authorList>
            <person name="Vandepol N."/>
            <person name="Liber J."/>
            <person name="Desiro A."/>
            <person name="Na H."/>
            <person name="Kennedy M."/>
            <person name="Barry K."/>
            <person name="Grigoriev I.V."/>
            <person name="Miller A.N."/>
            <person name="O'Donnell K."/>
            <person name="Stajich J.E."/>
            <person name="Bonito G."/>
        </authorList>
    </citation>
    <scope>NUCLEOTIDE SEQUENCE</scope>
    <source>
        <strain evidence="2">NRRL 6426</strain>
    </source>
</reference>
<dbReference type="Proteomes" id="UP000748756">
    <property type="component" value="Unassembled WGS sequence"/>
</dbReference>